<dbReference type="RefSeq" id="WP_379818732.1">
    <property type="nucleotide sequence ID" value="NZ_JBHUDH010000134.1"/>
</dbReference>
<dbReference type="Proteomes" id="UP001597111">
    <property type="component" value="Unassembled WGS sequence"/>
</dbReference>
<organism evidence="3 4">
    <name type="scientific">Halolamina salina</name>
    <dbReference type="NCBI Taxonomy" id="1220023"/>
    <lineage>
        <taxon>Archaea</taxon>
        <taxon>Methanobacteriati</taxon>
        <taxon>Methanobacteriota</taxon>
        <taxon>Stenosarchaea group</taxon>
        <taxon>Halobacteria</taxon>
        <taxon>Halobacteriales</taxon>
        <taxon>Haloferacaceae</taxon>
    </lineage>
</organism>
<proteinExistence type="predicted"/>
<protein>
    <submittedName>
        <fullName evidence="3">CPBP family intramembrane glutamic endopeptidase</fullName>
        <ecNumber evidence="3">3.4.-.-</ecNumber>
    </submittedName>
</protein>
<keyword evidence="1" id="KW-1133">Transmembrane helix</keyword>
<name>A0ABD6B7N8_9EURY</name>
<feature type="domain" description="CAAX prenyl protease 2/Lysostaphin resistance protein A-like" evidence="2">
    <location>
        <begin position="136"/>
        <end position="231"/>
    </location>
</feature>
<dbReference type="Pfam" id="PF02517">
    <property type="entry name" value="Rce1-like"/>
    <property type="match status" value="1"/>
</dbReference>
<evidence type="ECO:0000313" key="4">
    <source>
        <dbReference type="Proteomes" id="UP001597111"/>
    </source>
</evidence>
<feature type="transmembrane region" description="Helical" evidence="1">
    <location>
        <begin position="219"/>
        <end position="238"/>
    </location>
</feature>
<reference evidence="3 4" key="1">
    <citation type="journal article" date="2019" name="Int. J. Syst. Evol. Microbiol.">
        <title>The Global Catalogue of Microorganisms (GCM) 10K type strain sequencing project: providing services to taxonomists for standard genome sequencing and annotation.</title>
        <authorList>
            <consortium name="The Broad Institute Genomics Platform"/>
            <consortium name="The Broad Institute Genome Sequencing Center for Infectious Disease"/>
            <person name="Wu L."/>
            <person name="Ma J."/>
        </authorList>
    </citation>
    <scope>NUCLEOTIDE SEQUENCE [LARGE SCALE GENOMIC DNA]</scope>
    <source>
        <strain evidence="3 4">CGMCC 1.12285</strain>
    </source>
</reference>
<keyword evidence="4" id="KW-1185">Reference proteome</keyword>
<feature type="transmembrane region" description="Helical" evidence="1">
    <location>
        <begin position="131"/>
        <end position="150"/>
    </location>
</feature>
<dbReference type="GO" id="GO:0004175">
    <property type="term" value="F:endopeptidase activity"/>
    <property type="evidence" value="ECO:0007669"/>
    <property type="project" value="UniProtKB-ARBA"/>
</dbReference>
<dbReference type="EMBL" id="JBHUDH010000134">
    <property type="protein sequence ID" value="MFD1526945.1"/>
    <property type="molecule type" value="Genomic_DNA"/>
</dbReference>
<dbReference type="GO" id="GO:0080120">
    <property type="term" value="P:CAAX-box protein maturation"/>
    <property type="evidence" value="ECO:0007669"/>
    <property type="project" value="UniProtKB-ARBA"/>
</dbReference>
<feature type="transmembrane region" description="Helical" evidence="1">
    <location>
        <begin position="171"/>
        <end position="189"/>
    </location>
</feature>
<sequence length="244" mass="25072">MTDGPSSPIALVIALTLAVGGLVVSGVTGLIGTFGGALVGAGTNPDAATPVLVGVALAASEAGFVVVGYAFRRTDDGRDLVVDWIGSPDARDAALIVGTTAVLVVFNRLAFAVGSLLGIDPTTAVTTPEELSVAVLVFVIPAMLFAVGPAEEYLFRGVIQGYLRQSFSARGAIGWGAVLFTIVHLPNLLANPESGVVSIPIWLVIGVVLGWLYERTAALLVPVAVHGLYNVAVIWLLFAELGIV</sequence>
<comment type="caution">
    <text evidence="3">The sequence shown here is derived from an EMBL/GenBank/DDBJ whole genome shotgun (WGS) entry which is preliminary data.</text>
</comment>
<keyword evidence="3" id="KW-0378">Hydrolase</keyword>
<dbReference type="AlphaFoldDB" id="A0ABD6B7N8"/>
<dbReference type="PANTHER" id="PTHR36435:SF1">
    <property type="entry name" value="CAAX AMINO TERMINAL PROTEASE FAMILY PROTEIN"/>
    <property type="match status" value="1"/>
</dbReference>
<gene>
    <name evidence="3" type="ORF">ACFR9S_11680</name>
</gene>
<feature type="transmembrane region" description="Helical" evidence="1">
    <location>
        <begin position="195"/>
        <end position="212"/>
    </location>
</feature>
<evidence type="ECO:0000259" key="2">
    <source>
        <dbReference type="Pfam" id="PF02517"/>
    </source>
</evidence>
<accession>A0ABD6B7N8</accession>
<dbReference type="EC" id="3.4.-.-" evidence="3"/>
<dbReference type="InterPro" id="IPR003675">
    <property type="entry name" value="Rce1/LyrA-like_dom"/>
</dbReference>
<evidence type="ECO:0000256" key="1">
    <source>
        <dbReference type="SAM" id="Phobius"/>
    </source>
</evidence>
<feature type="transmembrane region" description="Helical" evidence="1">
    <location>
        <begin position="93"/>
        <end position="119"/>
    </location>
</feature>
<dbReference type="PANTHER" id="PTHR36435">
    <property type="entry name" value="SLR1288 PROTEIN"/>
    <property type="match status" value="1"/>
</dbReference>
<keyword evidence="1" id="KW-0812">Transmembrane</keyword>
<feature type="transmembrane region" description="Helical" evidence="1">
    <location>
        <begin position="51"/>
        <end position="72"/>
    </location>
</feature>
<evidence type="ECO:0000313" key="3">
    <source>
        <dbReference type="EMBL" id="MFD1526945.1"/>
    </source>
</evidence>
<dbReference type="InterPro" id="IPR052710">
    <property type="entry name" value="CAAX_protease"/>
</dbReference>
<keyword evidence="1" id="KW-0472">Membrane</keyword>
<feature type="transmembrane region" description="Helical" evidence="1">
    <location>
        <begin position="12"/>
        <end position="39"/>
    </location>
</feature>